<evidence type="ECO:0000313" key="3">
    <source>
        <dbReference type="Proteomes" id="UP000292627"/>
    </source>
</evidence>
<dbReference type="RefSeq" id="WP_130550444.1">
    <property type="nucleotide sequence ID" value="NZ_SHMC01000002.1"/>
</dbReference>
<sequence length="686" mass="70896">MAGFQIQVTDAGRAALVNAEHNGTLPVMVASVGVTASAFTATGATLAVPNELKRLATISGGAAAPDTLHVTIRDDGADTYTMRGFGLYLADGTLFAAYGQADPILQKSAQSTLLLAADVTFADIDAESLVFGDTDFSVAPATTERQGIVELATSAEAIAGADAQRAVTPKAAKAMLDDRFGAGAPSGFVKGLLSLATAAMMRTALELKSAATRDATDFAPAAHTHTELPAGVLLLRQGGNEGGEITFQRGETGTTIDNDPRMDLVGDTLRFFEGGNVRFQFNMVTGALTAASFAGPLTGNASSATALAVARTITIGDTGKAFDGSGNVSWSFADIGLGSAARMTYTLADYAALAGLATEAASTKQLAALRDRVTPIERGGTGSSTASVARQNLGLGSASTYNTGTSGAAIPLLNAEVTWAGVQRFSAIDATGPVRGASGGVGKAFIIGNDASLWDIDSANRANLRGGSDESLGTLSFGSYNKQYVGRASGAPAMEIGALDGYLQYAFAGTWSYHFFDTTHVAYVKKSGAHAYWWRKSDTGIYGGANEVTLMELGDSGNLSIAGTCTASGGFQPSSSRELKTAFRPNPYGLAAVLRLETTLGKYRKWFNPDGRERVFHIAENIAEVMPQVAAGDGIEATPPGADAPQKFGGYSIEQMLAVHTKAIQDLHAIVVAQARRIATLEGSTP</sequence>
<dbReference type="AlphaFoldDB" id="A0A4Q8LCG3"/>
<comment type="caution">
    <text evidence="2">The sequence shown here is derived from an EMBL/GenBank/DDBJ whole genome shotgun (WGS) entry which is preliminary data.</text>
</comment>
<accession>A0A4Q8LCG3</accession>
<feature type="domain" description="Peptidase S74" evidence="1">
    <location>
        <begin position="575"/>
        <end position="678"/>
    </location>
</feature>
<name>A0A4Q8LCG3_9GAMM</name>
<gene>
    <name evidence="2" type="ORF">EA660_04875</name>
</gene>
<proteinExistence type="predicted"/>
<protein>
    <recommendedName>
        <fullName evidence="1">Peptidase S74 domain-containing protein</fullName>
    </recommendedName>
</protein>
<dbReference type="InterPro" id="IPR030392">
    <property type="entry name" value="S74_ICA"/>
</dbReference>
<evidence type="ECO:0000313" key="2">
    <source>
        <dbReference type="EMBL" id="TAA26568.1"/>
    </source>
</evidence>
<dbReference type="OrthoDB" id="6174642at2"/>
<dbReference type="Proteomes" id="UP000292627">
    <property type="component" value="Unassembled WGS sequence"/>
</dbReference>
<evidence type="ECO:0000259" key="1">
    <source>
        <dbReference type="PROSITE" id="PS51688"/>
    </source>
</evidence>
<reference evidence="2 3" key="1">
    <citation type="submission" date="2019-02" db="EMBL/GenBank/DDBJ databases">
        <title>WGS of Pseudoxanthomonas species novum from clinical isolates.</title>
        <authorList>
            <person name="Bernier A.-M."/>
            <person name="Bernard K."/>
            <person name="Vachon A."/>
        </authorList>
    </citation>
    <scope>NUCLEOTIDE SEQUENCE [LARGE SCALE GENOMIC DNA]</scope>
    <source>
        <strain evidence="2 3">NML171200</strain>
    </source>
</reference>
<dbReference type="EMBL" id="SHMC01000002">
    <property type="protein sequence ID" value="TAA26568.1"/>
    <property type="molecule type" value="Genomic_DNA"/>
</dbReference>
<dbReference type="PROSITE" id="PS51688">
    <property type="entry name" value="ICA"/>
    <property type="match status" value="1"/>
</dbReference>
<organism evidence="2 3">
    <name type="scientific">Pseudoxanthomonas winnipegensis</name>
    <dbReference type="NCBI Taxonomy" id="2480810"/>
    <lineage>
        <taxon>Bacteria</taxon>
        <taxon>Pseudomonadati</taxon>
        <taxon>Pseudomonadota</taxon>
        <taxon>Gammaproteobacteria</taxon>
        <taxon>Lysobacterales</taxon>
        <taxon>Lysobacteraceae</taxon>
        <taxon>Pseudoxanthomonas</taxon>
    </lineage>
</organism>